<dbReference type="EMBL" id="MCFJ01000001">
    <property type="protein sequence ID" value="ORY71214.1"/>
    <property type="molecule type" value="Genomic_DNA"/>
</dbReference>
<sequence length="551" mass="60434">MADSSPAPRRSAQWSSPDQTRFSDFLSDDRNSELNHKEALAKARAEHDRVRDEAVRVIRLHEHQLELQRLREQELHVLAAQRKEEERLLREKKLRDEEQRLRDLEAQSIPKLPPKPPRPPLQEAAAPQPIVNGAGPVPKPATAVEHPGIASTAVPFAPLPTPSAPQVNGHASKVTETAPGLTPTAPSPFSKSTSAVSNPFTQLTPGPAVNGSTTAAPAQEVKPAIPSAPIQPLVAQGDRYAEIHKNLKQLRAYLLEQTKSNMALKTRMGDMRREIRKSLGQLTGGKGANKQQLERIKGLLSEALSGQVPSALVDPSDYTVDKREPVEGAVHNAPQLPSLFLYLLNALAKGIINQFINECGAAPRNADPVGVIAAQMFSMKDFHWRGKSLIDILMAKFRIVCPVVFGYRGSEKTEQGRARLGWKKEGGAWITEQQHIDRMTGLGVGYASLALRDFSRSPNTNPWPPSRYWTTMASIVNTPPAEISNTQCVVLKSMIQLYEEKFIHLYGSAAIVALRRALVEFPGKAPNNTPGVGGLQVVAQMYKRDLGLDLN</sequence>
<feature type="compositionally biased region" description="Basic and acidic residues" evidence="11">
    <location>
        <begin position="27"/>
        <end position="50"/>
    </location>
</feature>
<dbReference type="Pfam" id="PF07817">
    <property type="entry name" value="GLE1"/>
    <property type="match status" value="1"/>
</dbReference>
<comment type="caution">
    <text evidence="12">The sequence shown here is derived from an EMBL/GenBank/DDBJ whole genome shotgun (WGS) entry which is preliminary data.</text>
</comment>
<evidence type="ECO:0000256" key="1">
    <source>
        <dbReference type="ARBA" id="ARBA00004567"/>
    </source>
</evidence>
<comment type="similarity">
    <text evidence="2">Belongs to the GLE1 family.</text>
</comment>
<dbReference type="GO" id="GO:0016973">
    <property type="term" value="P:poly(A)+ mRNA export from nucleus"/>
    <property type="evidence" value="ECO:0007669"/>
    <property type="project" value="InterPro"/>
</dbReference>
<evidence type="ECO:0000256" key="10">
    <source>
        <dbReference type="ARBA" id="ARBA00029983"/>
    </source>
</evidence>
<evidence type="ECO:0000256" key="3">
    <source>
        <dbReference type="ARBA" id="ARBA00022448"/>
    </source>
</evidence>
<evidence type="ECO:0000313" key="12">
    <source>
        <dbReference type="EMBL" id="ORY71214.1"/>
    </source>
</evidence>
<evidence type="ECO:0000313" key="13">
    <source>
        <dbReference type="Proteomes" id="UP000193689"/>
    </source>
</evidence>
<feature type="compositionally biased region" description="Polar residues" evidence="11">
    <location>
        <begin position="12"/>
        <end position="22"/>
    </location>
</feature>
<dbReference type="STRING" id="1141098.A0A1Y2EIS7"/>
<dbReference type="InterPro" id="IPR012476">
    <property type="entry name" value="GLE1"/>
</dbReference>
<comment type="subcellular location">
    <subcellularLocation>
        <location evidence="1">Nucleus</location>
        <location evidence="1">Nuclear pore complex</location>
    </subcellularLocation>
</comment>
<proteinExistence type="inferred from homology"/>
<feature type="compositionally biased region" description="Polar residues" evidence="11">
    <location>
        <begin position="187"/>
        <end position="216"/>
    </location>
</feature>
<protein>
    <recommendedName>
        <fullName evidence="9">mRNA export factor GLE1</fullName>
    </recommendedName>
    <alternativeName>
        <fullName evidence="10">Nucleoporin GLE1</fullName>
    </alternativeName>
</protein>
<keyword evidence="5" id="KW-0653">Protein transport</keyword>
<keyword evidence="13" id="KW-1185">Reference proteome</keyword>
<keyword evidence="4" id="KW-0509">mRNA transport</keyword>
<evidence type="ECO:0000256" key="7">
    <source>
        <dbReference type="ARBA" id="ARBA00023132"/>
    </source>
</evidence>
<feature type="region of interest" description="Disordered" evidence="11">
    <location>
        <begin position="1"/>
        <end position="50"/>
    </location>
</feature>
<dbReference type="GO" id="GO:0031369">
    <property type="term" value="F:translation initiation factor binding"/>
    <property type="evidence" value="ECO:0007669"/>
    <property type="project" value="TreeGrafter"/>
</dbReference>
<dbReference type="InterPro" id="IPR038506">
    <property type="entry name" value="GLE1-like_sf"/>
</dbReference>
<evidence type="ECO:0000256" key="5">
    <source>
        <dbReference type="ARBA" id="ARBA00022927"/>
    </source>
</evidence>
<dbReference type="GO" id="GO:0000822">
    <property type="term" value="F:inositol hexakisphosphate binding"/>
    <property type="evidence" value="ECO:0007669"/>
    <property type="project" value="TreeGrafter"/>
</dbReference>
<dbReference type="InParanoid" id="A0A1Y2EIS7"/>
<dbReference type="PANTHER" id="PTHR12960:SF0">
    <property type="entry name" value="MRNA EXPORT FACTOR GLE1"/>
    <property type="match status" value="1"/>
</dbReference>
<evidence type="ECO:0000256" key="6">
    <source>
        <dbReference type="ARBA" id="ARBA00023010"/>
    </source>
</evidence>
<dbReference type="OrthoDB" id="420884at2759"/>
<dbReference type="PANTHER" id="PTHR12960">
    <property type="entry name" value="GLE-1-RELATED"/>
    <property type="match status" value="1"/>
</dbReference>
<gene>
    <name evidence="12" type="ORF">BCR38DRAFT_5565</name>
</gene>
<keyword evidence="7" id="KW-0906">Nuclear pore complex</keyword>
<name>A0A1Y2EIS7_9PEZI</name>
<dbReference type="Gene3D" id="1.25.40.510">
    <property type="entry name" value="GLE1-like"/>
    <property type="match status" value="1"/>
</dbReference>
<dbReference type="AlphaFoldDB" id="A0A1Y2EIS7"/>
<organism evidence="12 13">
    <name type="scientific">Pseudomassariella vexata</name>
    <dbReference type="NCBI Taxonomy" id="1141098"/>
    <lineage>
        <taxon>Eukaryota</taxon>
        <taxon>Fungi</taxon>
        <taxon>Dikarya</taxon>
        <taxon>Ascomycota</taxon>
        <taxon>Pezizomycotina</taxon>
        <taxon>Sordariomycetes</taxon>
        <taxon>Xylariomycetidae</taxon>
        <taxon>Amphisphaeriales</taxon>
        <taxon>Pseudomassariaceae</taxon>
        <taxon>Pseudomassariella</taxon>
    </lineage>
</organism>
<dbReference type="GO" id="GO:0005737">
    <property type="term" value="C:cytoplasm"/>
    <property type="evidence" value="ECO:0007669"/>
    <property type="project" value="TreeGrafter"/>
</dbReference>
<keyword evidence="6" id="KW-0811">Translocation</keyword>
<keyword evidence="8" id="KW-0539">Nucleus</keyword>
<evidence type="ECO:0000256" key="2">
    <source>
        <dbReference type="ARBA" id="ARBA00011056"/>
    </source>
</evidence>
<accession>A0A1Y2EIS7</accession>
<dbReference type="Proteomes" id="UP000193689">
    <property type="component" value="Unassembled WGS sequence"/>
</dbReference>
<evidence type="ECO:0000256" key="11">
    <source>
        <dbReference type="SAM" id="MobiDB-lite"/>
    </source>
</evidence>
<evidence type="ECO:0000256" key="9">
    <source>
        <dbReference type="ARBA" id="ARBA00026227"/>
    </source>
</evidence>
<dbReference type="GO" id="GO:0044614">
    <property type="term" value="C:nuclear pore cytoplasmic filaments"/>
    <property type="evidence" value="ECO:0007669"/>
    <property type="project" value="TreeGrafter"/>
</dbReference>
<dbReference type="RefSeq" id="XP_040720806.1">
    <property type="nucleotide sequence ID" value="XM_040865471.1"/>
</dbReference>
<feature type="region of interest" description="Disordered" evidence="11">
    <location>
        <begin position="101"/>
        <end position="128"/>
    </location>
</feature>
<dbReference type="GO" id="GO:0015031">
    <property type="term" value="P:protein transport"/>
    <property type="evidence" value="ECO:0007669"/>
    <property type="project" value="UniProtKB-KW"/>
</dbReference>
<evidence type="ECO:0000256" key="4">
    <source>
        <dbReference type="ARBA" id="ARBA00022816"/>
    </source>
</evidence>
<feature type="compositionally biased region" description="Pro residues" evidence="11">
    <location>
        <begin position="111"/>
        <end position="120"/>
    </location>
</feature>
<reference evidence="12 13" key="1">
    <citation type="submission" date="2016-07" db="EMBL/GenBank/DDBJ databases">
        <title>Pervasive Adenine N6-methylation of Active Genes in Fungi.</title>
        <authorList>
            <consortium name="DOE Joint Genome Institute"/>
            <person name="Mondo S.J."/>
            <person name="Dannebaum R.O."/>
            <person name="Kuo R.C."/>
            <person name="Labutti K."/>
            <person name="Haridas S."/>
            <person name="Kuo A."/>
            <person name="Salamov A."/>
            <person name="Ahrendt S.R."/>
            <person name="Lipzen A."/>
            <person name="Sullivan W."/>
            <person name="Andreopoulos W.B."/>
            <person name="Clum A."/>
            <person name="Lindquist E."/>
            <person name="Daum C."/>
            <person name="Ramamoorthy G.K."/>
            <person name="Gryganskyi A."/>
            <person name="Culley D."/>
            <person name="Magnuson J.K."/>
            <person name="James T.Y."/>
            <person name="O'Malley M.A."/>
            <person name="Stajich J.E."/>
            <person name="Spatafora J.W."/>
            <person name="Visel A."/>
            <person name="Grigoriev I.V."/>
        </authorList>
    </citation>
    <scope>NUCLEOTIDE SEQUENCE [LARGE SCALE GENOMIC DNA]</scope>
    <source>
        <strain evidence="12 13">CBS 129021</strain>
    </source>
</reference>
<dbReference type="GeneID" id="63781683"/>
<dbReference type="GO" id="GO:0005543">
    <property type="term" value="F:phospholipid binding"/>
    <property type="evidence" value="ECO:0007669"/>
    <property type="project" value="TreeGrafter"/>
</dbReference>
<feature type="region of interest" description="Disordered" evidence="11">
    <location>
        <begin position="154"/>
        <end position="219"/>
    </location>
</feature>
<keyword evidence="3" id="KW-0813">Transport</keyword>
<evidence type="ECO:0000256" key="8">
    <source>
        <dbReference type="ARBA" id="ARBA00023242"/>
    </source>
</evidence>